<keyword evidence="2" id="KW-1185">Reference proteome</keyword>
<organism evidence="1 2">
    <name type="scientific">Actinoplanes subglobosus</name>
    <dbReference type="NCBI Taxonomy" id="1547892"/>
    <lineage>
        <taxon>Bacteria</taxon>
        <taxon>Bacillati</taxon>
        <taxon>Actinomycetota</taxon>
        <taxon>Actinomycetes</taxon>
        <taxon>Micromonosporales</taxon>
        <taxon>Micromonosporaceae</taxon>
        <taxon>Actinoplanes</taxon>
    </lineage>
</organism>
<dbReference type="EMBL" id="JBHSBL010000024">
    <property type="protein sequence ID" value="MFC4070394.1"/>
    <property type="molecule type" value="Genomic_DNA"/>
</dbReference>
<dbReference type="RefSeq" id="WP_378071273.1">
    <property type="nucleotide sequence ID" value="NZ_JBHSBL010000024.1"/>
</dbReference>
<accession>A0ABV8J1D7</accession>
<sequence>MVDLVGAIHTPGGPCRNDDARNIQMRGVDERDAELDGPPGHRLSLLAGVARA</sequence>
<proteinExistence type="predicted"/>
<name>A0ABV8J1D7_9ACTN</name>
<protein>
    <submittedName>
        <fullName evidence="1">Uncharacterized protein</fullName>
    </submittedName>
</protein>
<comment type="caution">
    <text evidence="1">The sequence shown here is derived from an EMBL/GenBank/DDBJ whole genome shotgun (WGS) entry which is preliminary data.</text>
</comment>
<reference evidence="2" key="1">
    <citation type="journal article" date="2019" name="Int. J. Syst. Evol. Microbiol.">
        <title>The Global Catalogue of Microorganisms (GCM) 10K type strain sequencing project: providing services to taxonomists for standard genome sequencing and annotation.</title>
        <authorList>
            <consortium name="The Broad Institute Genomics Platform"/>
            <consortium name="The Broad Institute Genome Sequencing Center for Infectious Disease"/>
            <person name="Wu L."/>
            <person name="Ma J."/>
        </authorList>
    </citation>
    <scope>NUCLEOTIDE SEQUENCE [LARGE SCALE GENOMIC DNA]</scope>
    <source>
        <strain evidence="2">TBRC 5832</strain>
    </source>
</reference>
<gene>
    <name evidence="1" type="ORF">ACFO0C_36155</name>
</gene>
<dbReference type="Proteomes" id="UP001595867">
    <property type="component" value="Unassembled WGS sequence"/>
</dbReference>
<evidence type="ECO:0000313" key="1">
    <source>
        <dbReference type="EMBL" id="MFC4070394.1"/>
    </source>
</evidence>
<evidence type="ECO:0000313" key="2">
    <source>
        <dbReference type="Proteomes" id="UP001595867"/>
    </source>
</evidence>